<dbReference type="InterPro" id="IPR051413">
    <property type="entry name" value="K/Na_HCN_channel"/>
</dbReference>
<gene>
    <name evidence="8" type="ORF">SCF082_LOCUS1476</name>
</gene>
<accession>A0ABP0HF48</accession>
<comment type="subcellular location">
    <subcellularLocation>
        <location evidence="1">Membrane</location>
        <topology evidence="1">Multi-pass membrane protein</topology>
    </subcellularLocation>
</comment>
<evidence type="ECO:0000313" key="8">
    <source>
        <dbReference type="EMBL" id="CAK8988627.1"/>
    </source>
</evidence>
<comment type="caution">
    <text evidence="8">The sequence shown here is derived from an EMBL/GenBank/DDBJ whole genome shotgun (WGS) entry which is preliminary data.</text>
</comment>
<keyword evidence="9" id="KW-1185">Reference proteome</keyword>
<keyword evidence="4 6" id="KW-0472">Membrane</keyword>
<evidence type="ECO:0000259" key="7">
    <source>
        <dbReference type="Pfam" id="PF00520"/>
    </source>
</evidence>
<dbReference type="Gene3D" id="1.10.287.70">
    <property type="match status" value="1"/>
</dbReference>
<dbReference type="SUPFAM" id="SSF51206">
    <property type="entry name" value="cAMP-binding domain-like"/>
    <property type="match status" value="1"/>
</dbReference>
<dbReference type="SUPFAM" id="SSF81324">
    <property type="entry name" value="Voltage-gated potassium channels"/>
    <property type="match status" value="1"/>
</dbReference>
<dbReference type="Proteomes" id="UP001642464">
    <property type="component" value="Unassembled WGS sequence"/>
</dbReference>
<evidence type="ECO:0000256" key="2">
    <source>
        <dbReference type="ARBA" id="ARBA00022692"/>
    </source>
</evidence>
<evidence type="ECO:0000256" key="3">
    <source>
        <dbReference type="ARBA" id="ARBA00022989"/>
    </source>
</evidence>
<dbReference type="Gene3D" id="1.10.287.630">
    <property type="entry name" value="Helix hairpin bin"/>
    <property type="match status" value="1"/>
</dbReference>
<organism evidence="8 9">
    <name type="scientific">Durusdinium trenchii</name>
    <dbReference type="NCBI Taxonomy" id="1381693"/>
    <lineage>
        <taxon>Eukaryota</taxon>
        <taxon>Sar</taxon>
        <taxon>Alveolata</taxon>
        <taxon>Dinophyceae</taxon>
        <taxon>Suessiales</taxon>
        <taxon>Symbiodiniaceae</taxon>
        <taxon>Durusdinium</taxon>
    </lineage>
</organism>
<evidence type="ECO:0000313" key="9">
    <source>
        <dbReference type="Proteomes" id="UP001642464"/>
    </source>
</evidence>
<sequence length="695" mass="78728">MMAMLATATPPPGAPPSLFKAKATRTQSVDSALAQLRNGSKQSVLMPLPEEELPPAPSTSKLWQSAAFQEDLQRCLDLKKRELGGRRPIKQKESVETVSDSGLSRLSRDLPLRVFWDEMAHTSETLQLQQRRVESSRSRALRVHRSSGSLTLSSGTARHAAEIRRRKAWGLWVLQHPRASFRVWWDSIGLLLLCYDMVVIPLRAFDIGEPLLLTLMFWISLVYWTLAIPLCFIGGYHESGNLVLRLRKTIPRYAKGWFLFDLAMVIFDWMILWSNADGEFRLLRIVGRLRFLRLLRVGRFVWGMGSMFQAVKDQLSSRMSTIQYSIIRLILQLVLSNHIIACLWFHVGDQEDPDSTWLERAELKNKPVSFQYATSLYWAFCQLGVGQTEIEGVNLQERVFSILISFLALINFSTMVSSMTSLLASLQKLRDEELEQFSLLRRYLAYNEIDPDLSHRITSFLQHSFSSTKKAMSKDCPVPILEMLSKSLREELALQRHAECLKKHQFLGGTLLEADDFNAYRVACEVVSTCMHHSVLALDDVIFSVGSVASSSYYVAEGGCSYESPEVGSLKLCESWVAEVCLWTPWVHMGYLASKDISRLISLEVTSFCECIGHDRHVWQMASEYAREFLETLNEKSHWSDLHPDRMDHVLQSDLAKAELVEKSSEASAGHGVPTPGSPGIQRGLFSAFKKVVPG</sequence>
<feature type="transmembrane region" description="Helical" evidence="6">
    <location>
        <begin position="211"/>
        <end position="236"/>
    </location>
</feature>
<evidence type="ECO:0000256" key="6">
    <source>
        <dbReference type="SAM" id="Phobius"/>
    </source>
</evidence>
<evidence type="ECO:0000256" key="4">
    <source>
        <dbReference type="ARBA" id="ARBA00023136"/>
    </source>
</evidence>
<dbReference type="InterPro" id="IPR018490">
    <property type="entry name" value="cNMP-bd_dom_sf"/>
</dbReference>
<dbReference type="EMBL" id="CAXAMM010000714">
    <property type="protein sequence ID" value="CAK8988627.1"/>
    <property type="molecule type" value="Genomic_DNA"/>
</dbReference>
<feature type="domain" description="Ion transport" evidence="7">
    <location>
        <begin position="184"/>
        <end position="428"/>
    </location>
</feature>
<proteinExistence type="predicted"/>
<keyword evidence="2 6" id="KW-0812">Transmembrane</keyword>
<keyword evidence="3 6" id="KW-1133">Transmembrane helix</keyword>
<evidence type="ECO:0000256" key="5">
    <source>
        <dbReference type="SAM" id="MobiDB-lite"/>
    </source>
</evidence>
<dbReference type="InterPro" id="IPR005821">
    <property type="entry name" value="Ion_trans_dom"/>
</dbReference>
<dbReference type="PANTHER" id="PTHR45689:SF5">
    <property type="entry name" value="I[[H]] CHANNEL, ISOFORM E"/>
    <property type="match status" value="1"/>
</dbReference>
<protein>
    <submittedName>
        <fullName evidence="8">Potassium/sodium hyperpolarization-activated cyclic nucleotide-gated channel 4 (Hyperpolarization-activated cation channel 4) (HAC-4)</fullName>
    </submittedName>
</protein>
<dbReference type="PANTHER" id="PTHR45689">
    <property type="entry name" value="I[[H]] CHANNEL, ISOFORM E"/>
    <property type="match status" value="1"/>
</dbReference>
<name>A0ABP0HF48_9DINO</name>
<feature type="region of interest" description="Disordered" evidence="5">
    <location>
        <begin position="1"/>
        <end position="25"/>
    </location>
</feature>
<reference evidence="8 9" key="1">
    <citation type="submission" date="2024-02" db="EMBL/GenBank/DDBJ databases">
        <authorList>
            <person name="Chen Y."/>
            <person name="Shah S."/>
            <person name="Dougan E. K."/>
            <person name="Thang M."/>
            <person name="Chan C."/>
        </authorList>
    </citation>
    <scope>NUCLEOTIDE SEQUENCE [LARGE SCALE GENOMIC DNA]</scope>
</reference>
<feature type="transmembrane region" description="Helical" evidence="6">
    <location>
        <begin position="257"/>
        <end position="276"/>
    </location>
</feature>
<dbReference type="Pfam" id="PF00520">
    <property type="entry name" value="Ion_trans"/>
    <property type="match status" value="1"/>
</dbReference>
<evidence type="ECO:0000256" key="1">
    <source>
        <dbReference type="ARBA" id="ARBA00004141"/>
    </source>
</evidence>